<keyword evidence="3 6" id="KW-0547">Nucleotide-binding</keyword>
<dbReference type="EnsemblPlants" id="Kaladp0996s0001.1.v1.1">
    <property type="protein sequence ID" value="Kaladp0996s0001.1.v1.1"/>
    <property type="gene ID" value="Kaladp0996s0001.v1.1"/>
</dbReference>
<evidence type="ECO:0000256" key="4">
    <source>
        <dbReference type="ARBA" id="ARBA00022777"/>
    </source>
</evidence>
<organism evidence="7 8">
    <name type="scientific">Kalanchoe fedtschenkoi</name>
    <name type="common">Lavender scallops</name>
    <name type="synonym">South American air plant</name>
    <dbReference type="NCBI Taxonomy" id="63787"/>
    <lineage>
        <taxon>Eukaryota</taxon>
        <taxon>Viridiplantae</taxon>
        <taxon>Streptophyta</taxon>
        <taxon>Embryophyta</taxon>
        <taxon>Tracheophyta</taxon>
        <taxon>Spermatophyta</taxon>
        <taxon>Magnoliopsida</taxon>
        <taxon>eudicotyledons</taxon>
        <taxon>Gunneridae</taxon>
        <taxon>Pentapetalae</taxon>
        <taxon>Saxifragales</taxon>
        <taxon>Crassulaceae</taxon>
        <taxon>Kalanchoe</taxon>
    </lineage>
</organism>
<dbReference type="GO" id="GO:0005634">
    <property type="term" value="C:nucleus"/>
    <property type="evidence" value="ECO:0007669"/>
    <property type="project" value="TreeGrafter"/>
</dbReference>
<keyword evidence="4 6" id="KW-0418">Kinase</keyword>
<dbReference type="PANTHER" id="PTHR14456">
    <property type="entry name" value="INOSITOL POLYPHOSPHATE KINASE 1"/>
    <property type="match status" value="1"/>
</dbReference>
<dbReference type="EC" id="2.7.1.158" evidence="1 6"/>
<dbReference type="Gramene" id="Kaladp0996s0001.1.v1.1">
    <property type="protein sequence ID" value="Kaladp0996s0001.1.v1.1"/>
    <property type="gene ID" value="Kaladp0996s0001.v1.1"/>
</dbReference>
<evidence type="ECO:0000256" key="3">
    <source>
        <dbReference type="ARBA" id="ARBA00022741"/>
    </source>
</evidence>
<dbReference type="InterPro" id="IPR009286">
    <property type="entry name" value="Ins_P5_2-kin"/>
</dbReference>
<comment type="catalytic activity">
    <reaction evidence="6">
        <text>1D-myo-inositol 1,3,4,5,6-pentakisphosphate + ATP = 1D-myo-inositol hexakisphosphate + ADP + H(+)</text>
        <dbReference type="Rhea" id="RHEA:20313"/>
        <dbReference type="ChEBI" id="CHEBI:15378"/>
        <dbReference type="ChEBI" id="CHEBI:30616"/>
        <dbReference type="ChEBI" id="CHEBI:57733"/>
        <dbReference type="ChEBI" id="CHEBI:58130"/>
        <dbReference type="ChEBI" id="CHEBI:456216"/>
        <dbReference type="EC" id="2.7.1.158"/>
    </reaction>
</comment>
<dbReference type="AlphaFoldDB" id="A0A7N0VJE8"/>
<keyword evidence="8" id="KW-1185">Reference proteome</keyword>
<keyword evidence="2 6" id="KW-0808">Transferase</keyword>
<evidence type="ECO:0000256" key="6">
    <source>
        <dbReference type="RuleBase" id="RU364126"/>
    </source>
</evidence>
<proteinExistence type="predicted"/>
<evidence type="ECO:0000256" key="5">
    <source>
        <dbReference type="ARBA" id="ARBA00022840"/>
    </source>
</evidence>
<dbReference type="Proteomes" id="UP000594263">
    <property type="component" value="Unplaced"/>
</dbReference>
<dbReference type="GO" id="GO:0005524">
    <property type="term" value="F:ATP binding"/>
    <property type="evidence" value="ECO:0007669"/>
    <property type="project" value="UniProtKB-KW"/>
</dbReference>
<dbReference type="Pfam" id="PF06090">
    <property type="entry name" value="Ins_P5_2-kin"/>
    <property type="match status" value="1"/>
</dbReference>
<name>A0A7N0VJE8_KALFE</name>
<dbReference type="GO" id="GO:0032958">
    <property type="term" value="P:inositol phosphate biosynthetic process"/>
    <property type="evidence" value="ECO:0007669"/>
    <property type="project" value="TreeGrafter"/>
</dbReference>
<evidence type="ECO:0000313" key="8">
    <source>
        <dbReference type="Proteomes" id="UP000594263"/>
    </source>
</evidence>
<evidence type="ECO:0000256" key="2">
    <source>
        <dbReference type="ARBA" id="ARBA00022679"/>
    </source>
</evidence>
<protein>
    <recommendedName>
        <fullName evidence="1 6">Inositol-pentakisphosphate 2-kinase</fullName>
        <ecNumber evidence="1 6">2.7.1.158</ecNumber>
    </recommendedName>
</protein>
<dbReference type="PANTHER" id="PTHR14456:SF2">
    <property type="entry name" value="INOSITOL-PENTAKISPHOSPHATE 2-KINASE"/>
    <property type="match status" value="1"/>
</dbReference>
<keyword evidence="5 6" id="KW-0067">ATP-binding</keyword>
<comment type="function">
    <text evidence="6">Phosphorylates Ins(1,3,4,5,6)P5 at position 2 to form Ins(1,2,3,4,5,6)P6 (InsP6 or phytate).</text>
</comment>
<dbReference type="Gene3D" id="3.30.200.110">
    <property type="entry name" value="Inositol-pentakisphosphate 2-kinase, N-lobe"/>
    <property type="match status" value="1"/>
</dbReference>
<dbReference type="InterPro" id="IPR043001">
    <property type="entry name" value="IP5_2-K_N_lobe"/>
</dbReference>
<evidence type="ECO:0000313" key="7">
    <source>
        <dbReference type="EnsemblPlants" id="Kaladp0996s0001.1.v1.1"/>
    </source>
</evidence>
<reference evidence="7" key="1">
    <citation type="submission" date="2021-01" db="UniProtKB">
        <authorList>
            <consortium name="EnsemblPlants"/>
        </authorList>
    </citation>
    <scope>IDENTIFICATION</scope>
</reference>
<accession>A0A7N0VJE8</accession>
<dbReference type="OMA" id="HRQHCIV"/>
<sequence>MAMDGVVLQLEDASDWTYRGEGAVNLVLAYTGSSPAFIGKVLRVQKVAKNGSDNLISSTVLTSEERLLWKDVKTIISSETSDVAAQNYVRDVMTPLLGAEHVDAGVRVRVSVDFLESIDKNVLPHRPAWRVDAARVNPLCDSALLISDHSVFHHGAKGMPCLSVEIKPKCGFLPPSKYISEENHMKKSISRFRMHQALKLHRKEVSEISHYDPLDMFSGIKNRIYKAMRALFSTPQNNFRIFLNGSIIFGGSGGGTNATNSKTAELLEDALGCFIRAEEGKRTEALLQLVTETLHEASVLDKLLEVQKLDAFDIEGAIHAYYNVVSEPCKVCQHVSKDQPHELHTIPFHESLEIARNYLIAATAKDCSLIISFRRKGDSNSASLNEQEFDHKAFFIDLDMKSLDRMKHYYELDQEIVSNYNKVMRGDTEGDPKKRLQSNGHA</sequence>
<evidence type="ECO:0000256" key="1">
    <source>
        <dbReference type="ARBA" id="ARBA00012023"/>
    </source>
</evidence>
<comment type="domain">
    <text evidence="6">The EXKPK motif is conserved in inositol-pentakisphosphate 2-kinases of both family 1 and 2.</text>
</comment>
<dbReference type="GO" id="GO:0035299">
    <property type="term" value="F:inositol-1,3,4,5,6-pentakisphosphate 2-kinase activity"/>
    <property type="evidence" value="ECO:0007669"/>
    <property type="project" value="UniProtKB-EC"/>
</dbReference>